<reference evidence="4" key="1">
    <citation type="submission" date="2021-10" db="EMBL/GenBank/DDBJ databases">
        <title>Tropical sea cucumber genome reveals ecological adaptation and Cuvierian tubules defense mechanism.</title>
        <authorList>
            <person name="Chen T."/>
        </authorList>
    </citation>
    <scope>NUCLEOTIDE SEQUENCE</scope>
    <source>
        <strain evidence="4">Nanhai2018</strain>
        <tissue evidence="4">Muscle</tissue>
    </source>
</reference>
<dbReference type="SUPFAM" id="SSF110857">
    <property type="entry name" value="Gamma-glutamyl cyclotransferase-like"/>
    <property type="match status" value="1"/>
</dbReference>
<dbReference type="AlphaFoldDB" id="A0A9Q1CAP3"/>
<dbReference type="CDD" id="cd06661">
    <property type="entry name" value="GGCT_like"/>
    <property type="match status" value="1"/>
</dbReference>
<dbReference type="EC" id="4.3.2.9" evidence="1"/>
<dbReference type="InterPro" id="IPR036568">
    <property type="entry name" value="GGCT-like_sf"/>
</dbReference>
<protein>
    <recommendedName>
        <fullName evidence="1">gamma-glutamylcyclotransferase</fullName>
        <ecNumber evidence="1">4.3.2.9</ecNumber>
    </recommendedName>
</protein>
<organism evidence="4 5">
    <name type="scientific">Holothuria leucospilota</name>
    <name type="common">Black long sea cucumber</name>
    <name type="synonym">Mertensiothuria leucospilota</name>
    <dbReference type="NCBI Taxonomy" id="206669"/>
    <lineage>
        <taxon>Eukaryota</taxon>
        <taxon>Metazoa</taxon>
        <taxon>Echinodermata</taxon>
        <taxon>Eleutherozoa</taxon>
        <taxon>Echinozoa</taxon>
        <taxon>Holothuroidea</taxon>
        <taxon>Aspidochirotacea</taxon>
        <taxon>Aspidochirotida</taxon>
        <taxon>Holothuriidae</taxon>
        <taxon>Holothuria</taxon>
    </lineage>
</organism>
<gene>
    <name evidence="4" type="ORF">HOLleu_12045</name>
</gene>
<dbReference type="EMBL" id="JAIZAY010000005">
    <property type="protein sequence ID" value="KAJ8041273.1"/>
    <property type="molecule type" value="Genomic_DNA"/>
</dbReference>
<evidence type="ECO:0000313" key="4">
    <source>
        <dbReference type="EMBL" id="KAJ8041273.1"/>
    </source>
</evidence>
<keyword evidence="2" id="KW-0456">Lyase</keyword>
<evidence type="ECO:0000256" key="3">
    <source>
        <dbReference type="PIRSR" id="PIRSR617939-2"/>
    </source>
</evidence>
<feature type="binding site" evidence="3">
    <location>
        <begin position="13"/>
        <end position="18"/>
    </location>
    <ligand>
        <name>substrate</name>
    </ligand>
</feature>
<accession>A0A9Q1CAP3</accession>
<dbReference type="PANTHER" id="PTHR12935">
    <property type="entry name" value="GAMMA-GLUTAMYLCYCLOTRANSFERASE"/>
    <property type="match status" value="1"/>
</dbReference>
<proteinExistence type="predicted"/>
<evidence type="ECO:0000256" key="2">
    <source>
        <dbReference type="ARBA" id="ARBA00023239"/>
    </source>
</evidence>
<dbReference type="PANTHER" id="PTHR12935:SF0">
    <property type="entry name" value="GAMMA-GLUTAMYLCYCLOTRANSFERASE"/>
    <property type="match status" value="1"/>
</dbReference>
<name>A0A9Q1CAP3_HOLLE</name>
<keyword evidence="5" id="KW-1185">Reference proteome</keyword>
<sequence length="107" mass="12310">MDCVNNSKGYFQYFSFGSNLNSIRIHLDNPSAVKIGVGKLKDYKLFFCSKKNRQGDPMWTGGTANIIENAGEEVWGVVWNIDMEAKSNLDRINHLILDLLFFQFNHY</sequence>
<evidence type="ECO:0000313" key="5">
    <source>
        <dbReference type="Proteomes" id="UP001152320"/>
    </source>
</evidence>
<dbReference type="InterPro" id="IPR017939">
    <property type="entry name" value="G-Glutamylcylcotransferase"/>
</dbReference>
<dbReference type="Gene3D" id="3.10.490.10">
    <property type="entry name" value="Gamma-glutamyl cyclotransferase-like"/>
    <property type="match status" value="1"/>
</dbReference>
<dbReference type="InterPro" id="IPR013024">
    <property type="entry name" value="GGCT-like"/>
</dbReference>
<comment type="caution">
    <text evidence="4">The sequence shown here is derived from an EMBL/GenBank/DDBJ whole genome shotgun (WGS) entry which is preliminary data.</text>
</comment>
<dbReference type="GO" id="GO:0003839">
    <property type="term" value="F:gamma-glutamylcyclotransferase activity"/>
    <property type="evidence" value="ECO:0007669"/>
    <property type="project" value="UniProtKB-EC"/>
</dbReference>
<dbReference type="OrthoDB" id="2924818at2759"/>
<evidence type="ECO:0000256" key="1">
    <source>
        <dbReference type="ARBA" id="ARBA00012346"/>
    </source>
</evidence>
<dbReference type="Proteomes" id="UP001152320">
    <property type="component" value="Chromosome 5"/>
</dbReference>